<dbReference type="EMBL" id="BTGU01011722">
    <property type="protein sequence ID" value="GMN72680.1"/>
    <property type="molecule type" value="Genomic_DNA"/>
</dbReference>
<feature type="compositionally biased region" description="Acidic residues" evidence="1">
    <location>
        <begin position="81"/>
        <end position="97"/>
    </location>
</feature>
<dbReference type="EMBL" id="BTGU01011719">
    <property type="protein sequence ID" value="GMN72667.1"/>
    <property type="molecule type" value="Genomic_DNA"/>
</dbReference>
<organism evidence="4 6">
    <name type="scientific">Ficus carica</name>
    <name type="common">Common fig</name>
    <dbReference type="NCBI Taxonomy" id="3494"/>
    <lineage>
        <taxon>Eukaryota</taxon>
        <taxon>Viridiplantae</taxon>
        <taxon>Streptophyta</taxon>
        <taxon>Embryophyta</taxon>
        <taxon>Tracheophyta</taxon>
        <taxon>Spermatophyta</taxon>
        <taxon>Magnoliopsida</taxon>
        <taxon>eudicotyledons</taxon>
        <taxon>Gunneridae</taxon>
        <taxon>Pentapetalae</taxon>
        <taxon>rosids</taxon>
        <taxon>fabids</taxon>
        <taxon>Rosales</taxon>
        <taxon>Moraceae</taxon>
        <taxon>Ficeae</taxon>
        <taxon>Ficus</taxon>
    </lineage>
</organism>
<gene>
    <name evidence="2" type="ORF">TIFTF001_052889</name>
    <name evidence="3" type="ORF">TIFTF001_052890</name>
    <name evidence="4" type="ORF">TIFTF001_052891</name>
    <name evidence="5" type="ORF">TIFTF001_052892</name>
</gene>
<feature type="region of interest" description="Disordered" evidence="1">
    <location>
        <begin position="57"/>
        <end position="97"/>
    </location>
</feature>
<comment type="caution">
    <text evidence="4">The sequence shown here is derived from an EMBL/GenBank/DDBJ whole genome shotgun (WGS) entry which is preliminary data.</text>
</comment>
<accession>A0AA88ELX4</accession>
<reference evidence="4" key="1">
    <citation type="submission" date="2023-07" db="EMBL/GenBank/DDBJ databases">
        <title>draft genome sequence of fig (Ficus carica).</title>
        <authorList>
            <person name="Takahashi T."/>
            <person name="Nishimura K."/>
        </authorList>
    </citation>
    <scope>NUCLEOTIDE SEQUENCE</scope>
</reference>
<dbReference type="EMBL" id="BTGU01011720">
    <property type="protein sequence ID" value="GMN72671.1"/>
    <property type="molecule type" value="Genomic_DNA"/>
</dbReference>
<name>A0AA88ELX4_FICCA</name>
<evidence type="ECO:0000256" key="1">
    <source>
        <dbReference type="SAM" id="MobiDB-lite"/>
    </source>
</evidence>
<evidence type="ECO:0000313" key="4">
    <source>
        <dbReference type="EMBL" id="GMN72674.1"/>
    </source>
</evidence>
<protein>
    <submittedName>
        <fullName evidence="4">Uncharacterized protein</fullName>
    </submittedName>
</protein>
<dbReference type="EMBL" id="BTGU01011721">
    <property type="protein sequence ID" value="GMN72674.1"/>
    <property type="molecule type" value="Genomic_DNA"/>
</dbReference>
<dbReference type="Proteomes" id="UP001187192">
    <property type="component" value="Unassembled WGS sequence"/>
</dbReference>
<evidence type="ECO:0000313" key="3">
    <source>
        <dbReference type="EMBL" id="GMN72671.1"/>
    </source>
</evidence>
<evidence type="ECO:0000313" key="6">
    <source>
        <dbReference type="Proteomes" id="UP001187192"/>
    </source>
</evidence>
<evidence type="ECO:0000313" key="5">
    <source>
        <dbReference type="EMBL" id="GMN72680.1"/>
    </source>
</evidence>
<dbReference type="AlphaFoldDB" id="A0AA88ELX4"/>
<proteinExistence type="predicted"/>
<sequence>MIFKIIICAVQEKARKRDLPIPRAWVRAVRCGSGVGGGRWISRKRLEGGVVMEIGGERERGGKDWRRGKEGETQEIMEGGVTEEEMGFEGEIGGESE</sequence>
<evidence type="ECO:0000313" key="2">
    <source>
        <dbReference type="EMBL" id="GMN72667.1"/>
    </source>
</evidence>
<keyword evidence="6" id="KW-1185">Reference proteome</keyword>
<feature type="compositionally biased region" description="Basic and acidic residues" evidence="1">
    <location>
        <begin position="57"/>
        <end position="72"/>
    </location>
</feature>